<feature type="domain" description="Ig-like" evidence="10">
    <location>
        <begin position="401"/>
        <end position="490"/>
    </location>
</feature>
<dbReference type="Pfam" id="PF13927">
    <property type="entry name" value="Ig_3"/>
    <property type="match status" value="1"/>
</dbReference>
<dbReference type="AlphaFoldDB" id="A0A8J6B5F9"/>
<dbReference type="EMBL" id="JAGFMF010011585">
    <property type="protein sequence ID" value="KAG8519964.1"/>
    <property type="molecule type" value="Genomic_DNA"/>
</dbReference>
<evidence type="ECO:0000256" key="7">
    <source>
        <dbReference type="ARBA" id="ARBA00023319"/>
    </source>
</evidence>
<name>A0A8J6B5F9_GALPY</name>
<feature type="region of interest" description="Disordered" evidence="8">
    <location>
        <begin position="682"/>
        <end position="707"/>
    </location>
</feature>
<dbReference type="GO" id="GO:0006955">
    <property type="term" value="P:immune response"/>
    <property type="evidence" value="ECO:0007669"/>
    <property type="project" value="TreeGrafter"/>
</dbReference>
<dbReference type="SUPFAM" id="SSF48726">
    <property type="entry name" value="Immunoglobulin"/>
    <property type="match status" value="7"/>
</dbReference>
<dbReference type="GO" id="GO:0009897">
    <property type="term" value="C:external side of plasma membrane"/>
    <property type="evidence" value="ECO:0007669"/>
    <property type="project" value="TreeGrafter"/>
</dbReference>
<dbReference type="Pfam" id="PF13895">
    <property type="entry name" value="Ig_2"/>
    <property type="match status" value="5"/>
</dbReference>
<evidence type="ECO:0000256" key="4">
    <source>
        <dbReference type="ARBA" id="ARBA00023136"/>
    </source>
</evidence>
<comment type="subcellular location">
    <subcellularLocation>
        <location evidence="1">Cell membrane</location>
    </subcellularLocation>
</comment>
<dbReference type="InterPro" id="IPR050488">
    <property type="entry name" value="Ig_Fc_receptor"/>
</dbReference>
<feature type="transmembrane region" description="Helical" evidence="9">
    <location>
        <begin position="848"/>
        <end position="872"/>
    </location>
</feature>
<evidence type="ECO:0000256" key="2">
    <source>
        <dbReference type="ARBA" id="ARBA00022475"/>
    </source>
</evidence>
<keyword evidence="9" id="KW-0812">Transmembrane</keyword>
<feature type="domain" description="Ig-like" evidence="10">
    <location>
        <begin position="496"/>
        <end position="579"/>
    </location>
</feature>
<feature type="domain" description="Ig-like" evidence="10">
    <location>
        <begin position="589"/>
        <end position="676"/>
    </location>
</feature>
<evidence type="ECO:0000256" key="9">
    <source>
        <dbReference type="SAM" id="Phobius"/>
    </source>
</evidence>
<accession>A0A8J6B5F9</accession>
<evidence type="ECO:0000256" key="6">
    <source>
        <dbReference type="ARBA" id="ARBA00023180"/>
    </source>
</evidence>
<evidence type="ECO:0000259" key="10">
    <source>
        <dbReference type="PROSITE" id="PS50835"/>
    </source>
</evidence>
<dbReference type="PANTHER" id="PTHR11481:SF68">
    <property type="entry name" value="FC RECEPTOR-LIKE PROTEIN 5"/>
    <property type="match status" value="1"/>
</dbReference>
<dbReference type="GO" id="GO:0007166">
    <property type="term" value="P:cell surface receptor signaling pathway"/>
    <property type="evidence" value="ECO:0007669"/>
    <property type="project" value="TreeGrafter"/>
</dbReference>
<evidence type="ECO:0000256" key="5">
    <source>
        <dbReference type="ARBA" id="ARBA00023157"/>
    </source>
</evidence>
<keyword evidence="6" id="KW-0325">Glycoprotein</keyword>
<keyword evidence="9" id="KW-1133">Transmembrane helix</keyword>
<dbReference type="SMART" id="SM00409">
    <property type="entry name" value="IG"/>
    <property type="match status" value="7"/>
</dbReference>
<dbReference type="OrthoDB" id="9950534at2759"/>
<keyword evidence="3" id="KW-0732">Signal</keyword>
<organism evidence="11 12">
    <name type="scientific">Galemys pyrenaicus</name>
    <name type="common">Iberian desman</name>
    <name type="synonym">Pyrenean desman</name>
    <dbReference type="NCBI Taxonomy" id="202257"/>
    <lineage>
        <taxon>Eukaryota</taxon>
        <taxon>Metazoa</taxon>
        <taxon>Chordata</taxon>
        <taxon>Craniata</taxon>
        <taxon>Vertebrata</taxon>
        <taxon>Euteleostomi</taxon>
        <taxon>Mammalia</taxon>
        <taxon>Eutheria</taxon>
        <taxon>Laurasiatheria</taxon>
        <taxon>Eulipotyphla</taxon>
        <taxon>Talpidae</taxon>
        <taxon>Galemys</taxon>
    </lineage>
</organism>
<keyword evidence="12" id="KW-1185">Reference proteome</keyword>
<dbReference type="InterPro" id="IPR003598">
    <property type="entry name" value="Ig_sub2"/>
</dbReference>
<keyword evidence="5" id="KW-1015">Disulfide bond</keyword>
<keyword evidence="11" id="KW-0675">Receptor</keyword>
<evidence type="ECO:0000256" key="8">
    <source>
        <dbReference type="SAM" id="MobiDB-lite"/>
    </source>
</evidence>
<dbReference type="GO" id="GO:0004888">
    <property type="term" value="F:transmembrane signaling receptor activity"/>
    <property type="evidence" value="ECO:0007669"/>
    <property type="project" value="TreeGrafter"/>
</dbReference>
<reference evidence="11" key="1">
    <citation type="journal article" date="2021" name="Evol. Appl.">
        <title>The genome of the Pyrenean desman and the effects of bottlenecks and inbreeding on the genomic landscape of an endangered species.</title>
        <authorList>
            <person name="Escoda L."/>
            <person name="Castresana J."/>
        </authorList>
    </citation>
    <scope>NUCLEOTIDE SEQUENCE</scope>
    <source>
        <strain evidence="11">IBE-C5619</strain>
    </source>
</reference>
<dbReference type="FunFam" id="2.60.40.10:FF:000357">
    <property type="entry name" value="Fc receptor like 1"/>
    <property type="match status" value="5"/>
</dbReference>
<dbReference type="Gene3D" id="2.60.40.10">
    <property type="entry name" value="Immunoglobulins"/>
    <property type="match status" value="7"/>
</dbReference>
<feature type="domain" description="Ig-like" evidence="10">
    <location>
        <begin position="308"/>
        <end position="394"/>
    </location>
</feature>
<dbReference type="PANTHER" id="PTHR11481">
    <property type="entry name" value="IMMUNOGLOBULIN FC RECEPTOR"/>
    <property type="match status" value="1"/>
</dbReference>
<keyword evidence="7" id="KW-0393">Immunoglobulin domain</keyword>
<keyword evidence="4 9" id="KW-0472">Membrane</keyword>
<feature type="domain" description="Ig-like" evidence="10">
    <location>
        <begin position="214"/>
        <end position="299"/>
    </location>
</feature>
<dbReference type="CDD" id="cd00096">
    <property type="entry name" value="Ig"/>
    <property type="match status" value="2"/>
</dbReference>
<gene>
    <name evidence="11" type="ORF">J0S82_016771</name>
</gene>
<dbReference type="Proteomes" id="UP000700334">
    <property type="component" value="Unassembled WGS sequence"/>
</dbReference>
<protein>
    <submittedName>
        <fullName evidence="11">Fc receptor-like protein 5</fullName>
    </submittedName>
</protein>
<keyword evidence="2" id="KW-1003">Cell membrane</keyword>
<proteinExistence type="predicted"/>
<feature type="domain" description="Ig-like" evidence="10">
    <location>
        <begin position="718"/>
        <end position="802"/>
    </location>
</feature>
<evidence type="ECO:0000256" key="3">
    <source>
        <dbReference type="ARBA" id="ARBA00022729"/>
    </source>
</evidence>
<evidence type="ECO:0000256" key="1">
    <source>
        <dbReference type="ARBA" id="ARBA00004236"/>
    </source>
</evidence>
<dbReference type="SMART" id="SM00408">
    <property type="entry name" value="IGc2"/>
    <property type="match status" value="7"/>
</dbReference>
<dbReference type="PROSITE" id="PS50835">
    <property type="entry name" value="IG_LIKE"/>
    <property type="match status" value="6"/>
</dbReference>
<dbReference type="InterPro" id="IPR036179">
    <property type="entry name" value="Ig-like_dom_sf"/>
</dbReference>
<dbReference type="InterPro" id="IPR013783">
    <property type="entry name" value="Ig-like_fold"/>
</dbReference>
<comment type="caution">
    <text evidence="11">The sequence shown here is derived from an EMBL/GenBank/DDBJ whole genome shotgun (WGS) entry which is preliminary data.</text>
</comment>
<evidence type="ECO:0000313" key="11">
    <source>
        <dbReference type="EMBL" id="KAG8519964.1"/>
    </source>
</evidence>
<dbReference type="InterPro" id="IPR003599">
    <property type="entry name" value="Ig_sub"/>
</dbReference>
<sequence length="970" mass="105317">MGYLLPGAREMMSGHLLLHSLVWKWHTPLAFTAWWPYLVLLFSSMQETRSEEHMDIQGTMNVSQVISQQKKSGVKEKATVGHTPGELCDNKDKLKPAASKETSSLISALADQVFMLLWVALLILAKLILQAPRAVFEADSVVLRCRGNANVTMRTVKLLKNNKLLADLTNASDFHIEHASLRDNGVYKCTADKEANRLISSNDAIIQVQELFPPPVLRASSTSPTAGNPVTLTCSTRLAPQRFHVQLQFRLLSESLTPKTSWKSSPEIQVTFWKEDSGYYFCQARIATSHFLKESRKVYINVKVPVSPPVLTLSTPRVPVLEGDVVTLQCEAQSGSPPIQYQFFHEGVALRRSRIGSWGGEHLRLLLTAEHSGDYYCTASNGHGAQHSRPVSLSITVPVSPPVLTLSTPRVPVLEGDVVTLHCEAQSGSLPIFYQFYHENVILKSSSTSAPGRGVSFSFPLSIEHSGNYHCTGDNGFGHQHSEVVSLSISVPVSRPVLTIRTPSIHAAVGDVVELRCETQRGSPPILYEFYQEEKTLGNSSALDGGGVSFNLSLTEEHSGNYACVASNDQGAQHSEVVSLQVIVPVSQPVLTLRVPRTQAVVGDMVELHCDVQNGSPPILYWFYHGDIALGSIPAPSGGGTSFSFSLTAEHSGSYSCQASNGFRAQHSEAVTLKVAGLSPHGLHADRSGAAHRQPAAERSPSPPHITVDQHAIPVSRPVLTLTAPAQAAVGDVVELHCEAQRGSPPILYQFYHEDVTLGSSSAPSGGGASFNLSLTTEHSGNYSCEADNGLGAQLSEMVALSITGKFPRPISQHGQTNPPSKLIIFVWATALGAHQLMPLLLLPRSRVGAIATSVTGALLSIMGLAVAALLLHHWTLRNAGRRPVSDPARSASDSAPQEHTYYNVPGWLELQPVYSNVNPKREEVIYTEVQMKVENKPAVSMMDTCGPARVPDDKHLKYRVGMRRWVHLG</sequence>
<evidence type="ECO:0000313" key="12">
    <source>
        <dbReference type="Proteomes" id="UP000700334"/>
    </source>
</evidence>
<dbReference type="InterPro" id="IPR007110">
    <property type="entry name" value="Ig-like_dom"/>
</dbReference>